<gene>
    <name evidence="3" type="ORF">KI387_003563</name>
</gene>
<dbReference type="AlphaFoldDB" id="A0AA38H2S1"/>
<dbReference type="Gene3D" id="2.120.10.80">
    <property type="entry name" value="Kelch-type beta propeller"/>
    <property type="match status" value="1"/>
</dbReference>
<keyword evidence="2" id="KW-0677">Repeat</keyword>
<evidence type="ECO:0000313" key="4">
    <source>
        <dbReference type="Proteomes" id="UP000824469"/>
    </source>
</evidence>
<dbReference type="PANTHER" id="PTHR46344">
    <property type="entry name" value="OS02G0202900 PROTEIN"/>
    <property type="match status" value="1"/>
</dbReference>
<sequence length="382" mass="43039">SLLCRRRHPWIVREANWLEDEQVPEEGEAGELDLAASPSAICRFVSALQRWPCYVSNIWDDWVFAKLVGHDGEQMFYAFNIQANLSLPFPCLKDGPVEGSAMAIVERKLYLLGGVLRGGVASNCAYVCDPANLWGWRRIASMTVARRNAVAITKPDGCLLVFGGCEDNSAPLGEVFHPSRQRWTPLEVGSNHPARGFKPPFQFVVVKDVAYIRNAARGIVFDNANLGWTVNPMEIALCSRAHQELFLHWCMDCNAVAGGPELDLLITCYVEMRRTRTGRGPERDEAVYSVRAYDPATHSWLPIRGLPRIIQENARRCQFMAFEHKRTQGVSIMLEGGLSIITFDLLYGVPNTVGGEISFMMTRKFLRSRPRPPIKNKWLLQM</sequence>
<accession>A0AA38H2S1</accession>
<evidence type="ECO:0000256" key="1">
    <source>
        <dbReference type="ARBA" id="ARBA00022441"/>
    </source>
</evidence>
<evidence type="ECO:0008006" key="5">
    <source>
        <dbReference type="Google" id="ProtNLM"/>
    </source>
</evidence>
<dbReference type="Proteomes" id="UP000824469">
    <property type="component" value="Unassembled WGS sequence"/>
</dbReference>
<name>A0AA38H2S1_TAXCH</name>
<evidence type="ECO:0000313" key="3">
    <source>
        <dbReference type="EMBL" id="KAH9331455.1"/>
    </source>
</evidence>
<keyword evidence="1" id="KW-0880">Kelch repeat</keyword>
<dbReference type="EMBL" id="JAHRHJ020000001">
    <property type="protein sequence ID" value="KAH9331455.1"/>
    <property type="molecule type" value="Genomic_DNA"/>
</dbReference>
<evidence type="ECO:0000256" key="2">
    <source>
        <dbReference type="ARBA" id="ARBA00022737"/>
    </source>
</evidence>
<reference evidence="3 4" key="1">
    <citation type="journal article" date="2021" name="Nat. Plants">
        <title>The Taxus genome provides insights into paclitaxel biosynthesis.</title>
        <authorList>
            <person name="Xiong X."/>
            <person name="Gou J."/>
            <person name="Liao Q."/>
            <person name="Li Y."/>
            <person name="Zhou Q."/>
            <person name="Bi G."/>
            <person name="Li C."/>
            <person name="Du R."/>
            <person name="Wang X."/>
            <person name="Sun T."/>
            <person name="Guo L."/>
            <person name="Liang H."/>
            <person name="Lu P."/>
            <person name="Wu Y."/>
            <person name="Zhang Z."/>
            <person name="Ro D.K."/>
            <person name="Shang Y."/>
            <person name="Huang S."/>
            <person name="Yan J."/>
        </authorList>
    </citation>
    <scope>NUCLEOTIDE SEQUENCE [LARGE SCALE GENOMIC DNA]</scope>
    <source>
        <strain evidence="3">Ta-2019</strain>
    </source>
</reference>
<feature type="non-terminal residue" evidence="3">
    <location>
        <position position="1"/>
    </location>
</feature>
<organism evidence="3 4">
    <name type="scientific">Taxus chinensis</name>
    <name type="common">Chinese yew</name>
    <name type="synonym">Taxus wallichiana var. chinensis</name>
    <dbReference type="NCBI Taxonomy" id="29808"/>
    <lineage>
        <taxon>Eukaryota</taxon>
        <taxon>Viridiplantae</taxon>
        <taxon>Streptophyta</taxon>
        <taxon>Embryophyta</taxon>
        <taxon>Tracheophyta</taxon>
        <taxon>Spermatophyta</taxon>
        <taxon>Pinopsida</taxon>
        <taxon>Pinidae</taxon>
        <taxon>Conifers II</taxon>
        <taxon>Cupressales</taxon>
        <taxon>Taxaceae</taxon>
        <taxon>Taxus</taxon>
    </lineage>
</organism>
<dbReference type="SUPFAM" id="SSF117281">
    <property type="entry name" value="Kelch motif"/>
    <property type="match status" value="1"/>
</dbReference>
<protein>
    <recommendedName>
        <fullName evidence="5">F-box/kelch-repeat protein</fullName>
    </recommendedName>
</protein>
<dbReference type="InterPro" id="IPR015915">
    <property type="entry name" value="Kelch-typ_b-propeller"/>
</dbReference>
<proteinExistence type="predicted"/>
<dbReference type="PANTHER" id="PTHR46344:SF27">
    <property type="entry name" value="KELCH REPEAT SUPERFAMILY PROTEIN"/>
    <property type="match status" value="1"/>
</dbReference>
<keyword evidence="4" id="KW-1185">Reference proteome</keyword>
<comment type="caution">
    <text evidence="3">The sequence shown here is derived from an EMBL/GenBank/DDBJ whole genome shotgun (WGS) entry which is preliminary data.</text>
</comment>